<name>A0ABS4XIQ5_9MICC</name>
<accession>A0ABS4XIQ5</accession>
<gene>
    <name evidence="1" type="ORF">JOF47_003850</name>
    <name evidence="2" type="ORF">JOF47_004012</name>
</gene>
<organism evidence="1 3">
    <name type="scientific">Paeniglutamicibacter kerguelensis</name>
    <dbReference type="NCBI Taxonomy" id="254788"/>
    <lineage>
        <taxon>Bacteria</taxon>
        <taxon>Bacillati</taxon>
        <taxon>Actinomycetota</taxon>
        <taxon>Actinomycetes</taxon>
        <taxon>Micrococcales</taxon>
        <taxon>Micrococcaceae</taxon>
        <taxon>Paeniglutamicibacter</taxon>
    </lineage>
</organism>
<evidence type="ECO:0000313" key="1">
    <source>
        <dbReference type="EMBL" id="MBP2388339.1"/>
    </source>
</evidence>
<comment type="caution">
    <text evidence="1">The sequence shown here is derived from an EMBL/GenBank/DDBJ whole genome shotgun (WGS) entry which is preliminary data.</text>
</comment>
<evidence type="ECO:0000313" key="3">
    <source>
        <dbReference type="Proteomes" id="UP001296993"/>
    </source>
</evidence>
<protein>
    <submittedName>
        <fullName evidence="1">Uncharacterized protein</fullName>
    </submittedName>
</protein>
<keyword evidence="3" id="KW-1185">Reference proteome</keyword>
<proteinExistence type="predicted"/>
<reference evidence="1 3" key="1">
    <citation type="submission" date="2021-03" db="EMBL/GenBank/DDBJ databases">
        <title>Sequencing the genomes of 1000 actinobacteria strains.</title>
        <authorList>
            <person name="Klenk H.-P."/>
        </authorList>
    </citation>
    <scope>NUCLEOTIDE SEQUENCE [LARGE SCALE GENOMIC DNA]</scope>
    <source>
        <strain evidence="1 3">DSM 15797</strain>
    </source>
</reference>
<dbReference type="Proteomes" id="UP001296993">
    <property type="component" value="Unassembled WGS sequence"/>
</dbReference>
<sequence length="35" mass="3978">MLRRRGEPGVTVVSLVVIHVWLFREKTMGCCFGTV</sequence>
<dbReference type="EMBL" id="JAGIOF010000004">
    <property type="protein sequence ID" value="MBP2388439.1"/>
    <property type="molecule type" value="Genomic_DNA"/>
</dbReference>
<dbReference type="EMBL" id="JAGIOF010000001">
    <property type="protein sequence ID" value="MBP2388339.1"/>
    <property type="molecule type" value="Genomic_DNA"/>
</dbReference>
<evidence type="ECO:0000313" key="2">
    <source>
        <dbReference type="EMBL" id="MBP2388439.1"/>
    </source>
</evidence>